<keyword evidence="3" id="KW-0547">Nucleotide-binding</keyword>
<dbReference type="PANTHER" id="PTHR43820:SF8">
    <property type="entry name" value="ABC TRANSPORTER SUBSTRATE-BINDING PROTEIN"/>
    <property type="match status" value="1"/>
</dbReference>
<evidence type="ECO:0000256" key="5">
    <source>
        <dbReference type="ARBA" id="ARBA00022970"/>
    </source>
</evidence>
<dbReference type="InterPro" id="IPR027417">
    <property type="entry name" value="P-loop_NTPase"/>
</dbReference>
<dbReference type="Pfam" id="PF00005">
    <property type="entry name" value="ABC_tran"/>
    <property type="match status" value="1"/>
</dbReference>
<protein>
    <submittedName>
        <fullName evidence="7">High-affinity branched-chain amino acid transport ATP-binding protein LivF</fullName>
    </submittedName>
</protein>
<dbReference type="GO" id="GO:0015658">
    <property type="term" value="F:branched-chain amino acid transmembrane transporter activity"/>
    <property type="evidence" value="ECO:0007669"/>
    <property type="project" value="TreeGrafter"/>
</dbReference>
<evidence type="ECO:0000256" key="1">
    <source>
        <dbReference type="ARBA" id="ARBA00005417"/>
    </source>
</evidence>
<accession>A0A5B8RFS9</accession>
<gene>
    <name evidence="7" type="primary">livF_9</name>
    <name evidence="7" type="ORF">KBTEX_03214</name>
</gene>
<feature type="domain" description="ABC transporter" evidence="6">
    <location>
        <begin position="2"/>
        <end position="241"/>
    </location>
</feature>
<reference evidence="7" key="1">
    <citation type="submission" date="2019-06" db="EMBL/GenBank/DDBJ databases">
        <authorList>
            <person name="Murdoch R.W."/>
            <person name="Fathepure B."/>
        </authorList>
    </citation>
    <scope>NUCLEOTIDE SEQUENCE</scope>
</reference>
<name>A0A5B8RFS9_9ZZZZ</name>
<dbReference type="InterPro" id="IPR003439">
    <property type="entry name" value="ABC_transporter-like_ATP-bd"/>
</dbReference>
<keyword evidence="4 7" id="KW-0067">ATP-binding</keyword>
<dbReference type="CDD" id="cd03224">
    <property type="entry name" value="ABC_TM1139_LivF_branched"/>
    <property type="match status" value="1"/>
</dbReference>
<keyword evidence="5" id="KW-0029">Amino-acid transport</keyword>
<proteinExistence type="inferred from homology"/>
<keyword evidence="2" id="KW-0813">Transport</keyword>
<dbReference type="EMBL" id="MN079179">
    <property type="protein sequence ID" value="QEA06873.1"/>
    <property type="molecule type" value="Genomic_DNA"/>
</dbReference>
<dbReference type="InterPro" id="IPR003593">
    <property type="entry name" value="AAA+_ATPase"/>
</dbReference>
<comment type="similarity">
    <text evidence="1">Belongs to the ABC transporter superfamily.</text>
</comment>
<dbReference type="InterPro" id="IPR017871">
    <property type="entry name" value="ABC_transporter-like_CS"/>
</dbReference>
<dbReference type="PANTHER" id="PTHR43820">
    <property type="entry name" value="HIGH-AFFINITY BRANCHED-CHAIN AMINO ACID TRANSPORT ATP-BINDING PROTEIN LIVF"/>
    <property type="match status" value="1"/>
</dbReference>
<organism evidence="7">
    <name type="scientific">uncultured organism</name>
    <dbReference type="NCBI Taxonomy" id="155900"/>
    <lineage>
        <taxon>unclassified sequences</taxon>
        <taxon>environmental samples</taxon>
    </lineage>
</organism>
<evidence type="ECO:0000313" key="7">
    <source>
        <dbReference type="EMBL" id="QEA06873.1"/>
    </source>
</evidence>
<dbReference type="GO" id="GO:0005524">
    <property type="term" value="F:ATP binding"/>
    <property type="evidence" value="ECO:0007669"/>
    <property type="project" value="UniProtKB-KW"/>
</dbReference>
<dbReference type="SUPFAM" id="SSF52540">
    <property type="entry name" value="P-loop containing nucleoside triphosphate hydrolases"/>
    <property type="match status" value="1"/>
</dbReference>
<dbReference type="SMART" id="SM00382">
    <property type="entry name" value="AAA"/>
    <property type="match status" value="1"/>
</dbReference>
<evidence type="ECO:0000256" key="4">
    <source>
        <dbReference type="ARBA" id="ARBA00022840"/>
    </source>
</evidence>
<dbReference type="AlphaFoldDB" id="A0A5B8RFS9"/>
<evidence type="ECO:0000256" key="2">
    <source>
        <dbReference type="ARBA" id="ARBA00022448"/>
    </source>
</evidence>
<evidence type="ECO:0000256" key="3">
    <source>
        <dbReference type="ARBA" id="ARBA00022741"/>
    </source>
</evidence>
<dbReference type="PROSITE" id="PS00211">
    <property type="entry name" value="ABC_TRANSPORTER_1"/>
    <property type="match status" value="1"/>
</dbReference>
<sequence length="261" mass="28802">MLTLSNVEVVYDKVFLAIKGVSLEVGEGDMVALLGANGAGKSTTLKTISGLLAPERGEVTRGSVEFLGENIVGSGPPKRVDMGLVHVLEGRRIFGHLTPDDNLLAAYRSGGSRTRLNELREQVYTYFPRLKERARTKAGYLSGGEQQMLAIGRALMTEPKLIMLDEPSLGLSPLLVQEIFAIIKEINEKQGVSVLLVEQNASAALEIVKHAYLIENGGIVMSGEAERLRQNPDVQEFYLGGTDRVDYHNVKHYRRRKRWLA</sequence>
<dbReference type="Gene3D" id="3.40.50.300">
    <property type="entry name" value="P-loop containing nucleotide triphosphate hydrolases"/>
    <property type="match status" value="1"/>
</dbReference>
<dbReference type="InterPro" id="IPR052156">
    <property type="entry name" value="BCAA_Transport_ATP-bd_LivF"/>
</dbReference>
<dbReference type="PROSITE" id="PS50893">
    <property type="entry name" value="ABC_TRANSPORTER_2"/>
    <property type="match status" value="1"/>
</dbReference>
<dbReference type="GO" id="GO:0016887">
    <property type="term" value="F:ATP hydrolysis activity"/>
    <property type="evidence" value="ECO:0007669"/>
    <property type="project" value="InterPro"/>
</dbReference>
<evidence type="ECO:0000259" key="6">
    <source>
        <dbReference type="PROSITE" id="PS50893"/>
    </source>
</evidence>
<dbReference type="GO" id="GO:0015807">
    <property type="term" value="P:L-amino acid transport"/>
    <property type="evidence" value="ECO:0007669"/>
    <property type="project" value="TreeGrafter"/>
</dbReference>